<name>M1UXT9_CYAM1</name>
<protein>
    <submittedName>
        <fullName evidence="7">Exosome complex exonuclease Rrp4</fullName>
    </submittedName>
</protein>
<dbReference type="STRING" id="280699.M1UXT9"/>
<dbReference type="GO" id="GO:0000177">
    <property type="term" value="C:cytoplasmic exosome (RNase complex)"/>
    <property type="evidence" value="ECO:0007669"/>
    <property type="project" value="TreeGrafter"/>
</dbReference>
<keyword evidence="7" id="KW-0378">Hydrolase</keyword>
<dbReference type="SUPFAM" id="SSF50249">
    <property type="entry name" value="Nucleic acid-binding proteins"/>
    <property type="match status" value="1"/>
</dbReference>
<evidence type="ECO:0000256" key="2">
    <source>
        <dbReference type="ARBA" id="ARBA00009155"/>
    </source>
</evidence>
<dbReference type="SUPFAM" id="SSF110324">
    <property type="entry name" value="Ribosomal L27 protein-like"/>
    <property type="match status" value="1"/>
</dbReference>
<dbReference type="InterPro" id="IPR048565">
    <property type="entry name" value="S1_RRP4"/>
</dbReference>
<keyword evidence="4" id="KW-0694">RNA-binding</keyword>
<dbReference type="Gramene" id="CMT376CT">
    <property type="protein sequence ID" value="CMT376CT"/>
    <property type="gene ID" value="CMT376C"/>
</dbReference>
<dbReference type="Gene3D" id="2.40.50.140">
    <property type="entry name" value="Nucleic acid-binding proteins"/>
    <property type="match status" value="1"/>
</dbReference>
<dbReference type="Gene3D" id="2.40.50.100">
    <property type="match status" value="1"/>
</dbReference>
<dbReference type="GO" id="GO:0000467">
    <property type="term" value="P:exonucleolytic trimming to generate mature 3'-end of 5.8S rRNA from tricistronic rRNA transcript (SSU-rRNA, 5.8S rRNA, LSU-rRNA)"/>
    <property type="evidence" value="ECO:0007669"/>
    <property type="project" value="TreeGrafter"/>
</dbReference>
<dbReference type="PANTHER" id="PTHR21321:SF4">
    <property type="entry name" value="EXOSOME COMPLEX COMPONENT RRP4"/>
    <property type="match status" value="1"/>
</dbReference>
<dbReference type="CDD" id="cd05789">
    <property type="entry name" value="S1_Rrp4"/>
    <property type="match status" value="1"/>
</dbReference>
<reference evidence="7 8" key="1">
    <citation type="journal article" date="2004" name="Nature">
        <title>Genome sequence of the ultrasmall unicellular red alga Cyanidioschyzon merolae 10D.</title>
        <authorList>
            <person name="Matsuzaki M."/>
            <person name="Misumi O."/>
            <person name="Shin-i T."/>
            <person name="Maruyama S."/>
            <person name="Takahara M."/>
            <person name="Miyagishima S."/>
            <person name="Mori T."/>
            <person name="Nishida K."/>
            <person name="Yagisawa F."/>
            <person name="Nishida K."/>
            <person name="Yoshida Y."/>
            <person name="Nishimura Y."/>
            <person name="Nakao S."/>
            <person name="Kobayashi T."/>
            <person name="Momoyama Y."/>
            <person name="Higashiyama T."/>
            <person name="Minoda A."/>
            <person name="Sano M."/>
            <person name="Nomoto H."/>
            <person name="Oishi K."/>
            <person name="Hayashi H."/>
            <person name="Ohta F."/>
            <person name="Nishizaka S."/>
            <person name="Haga S."/>
            <person name="Miura S."/>
            <person name="Morishita T."/>
            <person name="Kabeya Y."/>
            <person name="Terasawa K."/>
            <person name="Suzuki Y."/>
            <person name="Ishii Y."/>
            <person name="Asakawa S."/>
            <person name="Takano H."/>
            <person name="Ohta N."/>
            <person name="Kuroiwa H."/>
            <person name="Tanaka K."/>
            <person name="Shimizu N."/>
            <person name="Sugano S."/>
            <person name="Sato N."/>
            <person name="Nozaki H."/>
            <person name="Ogasawara N."/>
            <person name="Kohara Y."/>
            <person name="Kuroiwa T."/>
        </authorList>
    </citation>
    <scope>NUCLEOTIDE SEQUENCE [LARGE SCALE GENOMIC DNA]</scope>
    <source>
        <strain evidence="7 8">10D</strain>
    </source>
</reference>
<keyword evidence="7" id="KW-0269">Exonuclease</keyword>
<dbReference type="GO" id="GO:0034475">
    <property type="term" value="P:U4 snRNA 3'-end processing"/>
    <property type="evidence" value="ECO:0007669"/>
    <property type="project" value="TreeGrafter"/>
</dbReference>
<evidence type="ECO:0000256" key="1">
    <source>
        <dbReference type="ARBA" id="ARBA00004123"/>
    </source>
</evidence>
<evidence type="ECO:0000256" key="4">
    <source>
        <dbReference type="ARBA" id="ARBA00022884"/>
    </source>
</evidence>
<evidence type="ECO:0000259" key="6">
    <source>
        <dbReference type="Pfam" id="PF21266"/>
    </source>
</evidence>
<dbReference type="InterPro" id="IPR036612">
    <property type="entry name" value="KH_dom_type_1_sf"/>
</dbReference>
<dbReference type="GeneID" id="16998127"/>
<evidence type="ECO:0000259" key="5">
    <source>
        <dbReference type="Pfam" id="PF15985"/>
    </source>
</evidence>
<dbReference type="HOGENOM" id="CLU_034114_3_0_1"/>
<dbReference type="SUPFAM" id="SSF54791">
    <property type="entry name" value="Eukaryotic type KH-domain (KH-domain type I)"/>
    <property type="match status" value="1"/>
</dbReference>
<organism evidence="7 8">
    <name type="scientific">Cyanidioschyzon merolae (strain NIES-3377 / 10D)</name>
    <name type="common">Unicellular red alga</name>
    <dbReference type="NCBI Taxonomy" id="280699"/>
    <lineage>
        <taxon>Eukaryota</taxon>
        <taxon>Rhodophyta</taxon>
        <taxon>Bangiophyceae</taxon>
        <taxon>Cyanidiales</taxon>
        <taxon>Cyanidiaceae</taxon>
        <taxon>Cyanidioschyzon</taxon>
    </lineage>
</organism>
<dbReference type="KEGG" id="cme:CYME_CMT376C"/>
<dbReference type="InterPro" id="IPR012340">
    <property type="entry name" value="NA-bd_OB-fold"/>
</dbReference>
<dbReference type="PANTHER" id="PTHR21321">
    <property type="entry name" value="PNAS-3 RELATED"/>
    <property type="match status" value="1"/>
</dbReference>
<evidence type="ECO:0000313" key="7">
    <source>
        <dbReference type="EMBL" id="BAM83326.1"/>
    </source>
</evidence>
<evidence type="ECO:0000256" key="3">
    <source>
        <dbReference type="ARBA" id="ARBA00022835"/>
    </source>
</evidence>
<dbReference type="AlphaFoldDB" id="M1UXT9"/>
<dbReference type="GO" id="GO:0004527">
    <property type="term" value="F:exonuclease activity"/>
    <property type="evidence" value="ECO:0007669"/>
    <property type="project" value="UniProtKB-KW"/>
</dbReference>
<reference evidence="7 8" key="2">
    <citation type="journal article" date="2007" name="BMC Biol.">
        <title>A 100%-complete sequence reveals unusually simple genomic features in the hot-spring red alga Cyanidioschyzon merolae.</title>
        <authorList>
            <person name="Nozaki H."/>
            <person name="Takano H."/>
            <person name="Misumi O."/>
            <person name="Terasawa K."/>
            <person name="Matsuzaki M."/>
            <person name="Maruyama S."/>
            <person name="Nishida K."/>
            <person name="Yagisawa F."/>
            <person name="Yoshida Y."/>
            <person name="Fujiwara T."/>
            <person name="Takio S."/>
            <person name="Tamura K."/>
            <person name="Chung S.J."/>
            <person name="Nakamura S."/>
            <person name="Kuroiwa H."/>
            <person name="Tanaka K."/>
            <person name="Sato N."/>
            <person name="Kuroiwa T."/>
        </authorList>
    </citation>
    <scope>NUCLEOTIDE SEQUENCE [LARGE SCALE GENOMIC DNA]</scope>
    <source>
        <strain evidence="7 8">10D</strain>
    </source>
</reference>
<keyword evidence="7" id="KW-0540">Nuclease</keyword>
<dbReference type="GO" id="GO:0071035">
    <property type="term" value="P:nuclear polyadenylation-dependent rRNA catabolic process"/>
    <property type="evidence" value="ECO:0007669"/>
    <property type="project" value="TreeGrafter"/>
</dbReference>
<proteinExistence type="inferred from homology"/>
<dbReference type="GO" id="GO:0071038">
    <property type="term" value="P:TRAMP-dependent tRNA surveillance pathway"/>
    <property type="evidence" value="ECO:0007669"/>
    <property type="project" value="TreeGrafter"/>
</dbReference>
<feature type="domain" description="RRP4 S1" evidence="6">
    <location>
        <begin position="85"/>
        <end position="159"/>
    </location>
</feature>
<comment type="similarity">
    <text evidence="2">Belongs to the RRP4 family.</text>
</comment>
<dbReference type="EMBL" id="AP006502">
    <property type="protein sequence ID" value="BAM83326.1"/>
    <property type="molecule type" value="Genomic_DNA"/>
</dbReference>
<dbReference type="Pfam" id="PF21266">
    <property type="entry name" value="S1_RRP4"/>
    <property type="match status" value="1"/>
</dbReference>
<comment type="subcellular location">
    <subcellularLocation>
        <location evidence="1">Nucleus</location>
    </subcellularLocation>
</comment>
<keyword evidence="8" id="KW-1185">Reference proteome</keyword>
<accession>M1UXT9</accession>
<gene>
    <name evidence="7" type="ORF">CYME_CMT376C</name>
</gene>
<dbReference type="GO" id="GO:0071034">
    <property type="term" value="P:CUT catabolic process"/>
    <property type="evidence" value="ECO:0007669"/>
    <property type="project" value="TreeGrafter"/>
</dbReference>
<sequence>MEEQKATANGRFHTPLEQRIPLPKVAPAASLALPGDAIYAPEQNTLRGHGIFWTPSDESKVLRATLAGTVERINKLVTIRSWRGRYVPNVGDVVVGRIAQVLPASRRWKVDIQARQDAVLTLFAIRLPGAVQRRRTREDELNMRAFYAETDLIAAEVQEIKADGSIMLHTRLEDKFGRLSQFGVFVSVPPGLIRRTGRAFASLGYPHLWVVLGVNGYIWIYWNPEETDRAGAVADEAEPTSTSLLTTGDAEALCRARNAVLVLSMLSLNVSIESIRYVFAAGAVTDPAAMLEPRFLQAMQKMLGE</sequence>
<keyword evidence="3" id="KW-0271">Exosome</keyword>
<dbReference type="eggNOG" id="KOG3013">
    <property type="taxonomic scope" value="Eukaryota"/>
</dbReference>
<dbReference type="GO" id="GO:0003723">
    <property type="term" value="F:RNA binding"/>
    <property type="evidence" value="ECO:0007669"/>
    <property type="project" value="UniProtKB-KW"/>
</dbReference>
<dbReference type="InterPro" id="IPR004088">
    <property type="entry name" value="KH_dom_type_1"/>
</dbReference>
<dbReference type="RefSeq" id="XP_005539362.1">
    <property type="nucleotide sequence ID" value="XM_005539305.1"/>
</dbReference>
<dbReference type="OrthoDB" id="1650at2759"/>
<dbReference type="Proteomes" id="UP000007014">
    <property type="component" value="Chromosome 20"/>
</dbReference>
<feature type="domain" description="K Homology" evidence="5">
    <location>
        <begin position="183"/>
        <end position="221"/>
    </location>
</feature>
<dbReference type="Pfam" id="PF15985">
    <property type="entry name" value="KH_6"/>
    <property type="match status" value="1"/>
</dbReference>
<dbReference type="OMA" id="MNMPDGV"/>
<dbReference type="InterPro" id="IPR026699">
    <property type="entry name" value="Exosome_RNA_bind1/RRP40/RRP4"/>
</dbReference>
<dbReference type="GO" id="GO:0000176">
    <property type="term" value="C:nuclear exosome (RNase complex)"/>
    <property type="evidence" value="ECO:0007669"/>
    <property type="project" value="TreeGrafter"/>
</dbReference>
<dbReference type="GO" id="GO:0071051">
    <property type="term" value="P:poly(A)-dependent snoRNA 3'-end processing"/>
    <property type="evidence" value="ECO:0007669"/>
    <property type="project" value="TreeGrafter"/>
</dbReference>
<evidence type="ECO:0000313" key="8">
    <source>
        <dbReference type="Proteomes" id="UP000007014"/>
    </source>
</evidence>